<organism evidence="1 2">
    <name type="scientific">Anaerostipes caccae (strain DSM 14662 / CCUG 47493 / JCM 13470 / NCIMB 13811 / L1-92)</name>
    <dbReference type="NCBI Taxonomy" id="411490"/>
    <lineage>
        <taxon>Bacteria</taxon>
        <taxon>Bacillati</taxon>
        <taxon>Bacillota</taxon>
        <taxon>Clostridia</taxon>
        <taxon>Lachnospirales</taxon>
        <taxon>Lachnospiraceae</taxon>
        <taxon>Anaerostipes</taxon>
    </lineage>
</organism>
<keyword evidence="2" id="KW-1185">Reference proteome</keyword>
<evidence type="ECO:0000313" key="1">
    <source>
        <dbReference type="EMBL" id="EDR98429.1"/>
    </source>
</evidence>
<dbReference type="STRING" id="411490.ANACAC_01016"/>
<gene>
    <name evidence="1" type="ORF">ANACAC_01016</name>
</gene>
<dbReference type="EMBL" id="ABAX03000010">
    <property type="protein sequence ID" value="EDR98429.1"/>
    <property type="molecule type" value="Genomic_DNA"/>
</dbReference>
<dbReference type="Pfam" id="PF13151">
    <property type="entry name" value="DUF3990"/>
    <property type="match status" value="1"/>
</dbReference>
<name>B0MBJ5_ANACD</name>
<dbReference type="HOGENOM" id="CLU_200198_0_0_9"/>
<dbReference type="Proteomes" id="UP000004935">
    <property type="component" value="Unassembled WGS sequence"/>
</dbReference>
<dbReference type="InterPro" id="IPR025051">
    <property type="entry name" value="DUF3990"/>
</dbReference>
<reference evidence="1" key="2">
    <citation type="submission" date="2013-11" db="EMBL/GenBank/DDBJ databases">
        <title>Draft genome sequence of Anaerostipes caccae (DSM 14662).</title>
        <authorList>
            <person name="Sudarsanam P."/>
            <person name="Ley R."/>
            <person name="Guruge J."/>
            <person name="Turnbaugh P.J."/>
            <person name="Mahowald M."/>
            <person name="Liep D."/>
            <person name="Gordon J."/>
        </authorList>
    </citation>
    <scope>NUCLEOTIDE SEQUENCE</scope>
    <source>
        <strain evidence="1">DSM 14662</strain>
    </source>
</reference>
<comment type="caution">
    <text evidence="1">The sequence shown here is derived from an EMBL/GenBank/DDBJ whole genome shotgun (WGS) entry which is preliminary data.</text>
</comment>
<dbReference type="AlphaFoldDB" id="B0MBJ5"/>
<sequence>MEVKLYHGSNIAVKEPRLLPNVRALDFGAGFYVTSSFDQARKWANLTARRRGTGKPVISVYEITKGKMKNGCDM</sequence>
<protein>
    <recommendedName>
        <fullName evidence="3">DUF3990 domain-containing protein</fullName>
    </recommendedName>
</protein>
<reference evidence="1" key="1">
    <citation type="submission" date="2007-11" db="EMBL/GenBank/DDBJ databases">
        <authorList>
            <person name="Fulton L."/>
            <person name="Clifton S."/>
            <person name="Fulton B."/>
            <person name="Xu J."/>
            <person name="Minx P."/>
            <person name="Pepin K.H."/>
            <person name="Johnson M."/>
            <person name="Thiruvilangam P."/>
            <person name="Bhonagiri V."/>
            <person name="Nash W.E."/>
            <person name="Mardis E.R."/>
            <person name="Wilson R.K."/>
        </authorList>
    </citation>
    <scope>NUCLEOTIDE SEQUENCE [LARGE SCALE GENOMIC DNA]</scope>
    <source>
        <strain evidence="1">DSM 14662</strain>
    </source>
</reference>
<proteinExistence type="predicted"/>
<evidence type="ECO:0008006" key="3">
    <source>
        <dbReference type="Google" id="ProtNLM"/>
    </source>
</evidence>
<evidence type="ECO:0000313" key="2">
    <source>
        <dbReference type="Proteomes" id="UP000004935"/>
    </source>
</evidence>
<accession>B0MBJ5</accession>